<reference evidence="1" key="1">
    <citation type="submission" date="2021-08" db="EMBL/GenBank/DDBJ databases">
        <title>The first chromosome-level gecko genome reveals the dynamic sex chromosomes of Neotropical dwarf geckos (Sphaerodactylidae: Sphaerodactylus).</title>
        <authorList>
            <person name="Pinto B.J."/>
            <person name="Keating S.E."/>
            <person name="Gamble T."/>
        </authorList>
    </citation>
    <scope>NUCLEOTIDE SEQUENCE</scope>
    <source>
        <strain evidence="1">TG3544</strain>
    </source>
</reference>
<accession>A0ACB8EMQ2</accession>
<evidence type="ECO:0000313" key="1">
    <source>
        <dbReference type="EMBL" id="KAH7993780.1"/>
    </source>
</evidence>
<comment type="caution">
    <text evidence="1">The sequence shown here is derived from an EMBL/GenBank/DDBJ whole genome shotgun (WGS) entry which is preliminary data.</text>
</comment>
<name>A0ACB8EMQ2_9SAUR</name>
<dbReference type="EMBL" id="CM037616">
    <property type="protein sequence ID" value="KAH7993780.1"/>
    <property type="molecule type" value="Genomic_DNA"/>
</dbReference>
<keyword evidence="2" id="KW-1185">Reference proteome</keyword>
<sequence>MAQTRRWQDVPAGEGNFSYQKEHTPPPPHTHALFYFIPMQTVLILTSRSKLADAKTLSQFLLSARLEPMRANGQEAAKFNSGPCTRKVSPGKGTHSRGSTLLQCPLGRLVKSLRMT</sequence>
<dbReference type="Proteomes" id="UP000827872">
    <property type="component" value="Linkage Group LG03"/>
</dbReference>
<gene>
    <name evidence="1" type="ORF">K3G42_032291</name>
</gene>
<evidence type="ECO:0000313" key="2">
    <source>
        <dbReference type="Proteomes" id="UP000827872"/>
    </source>
</evidence>
<proteinExistence type="predicted"/>
<organism evidence="1 2">
    <name type="scientific">Sphaerodactylus townsendi</name>
    <dbReference type="NCBI Taxonomy" id="933632"/>
    <lineage>
        <taxon>Eukaryota</taxon>
        <taxon>Metazoa</taxon>
        <taxon>Chordata</taxon>
        <taxon>Craniata</taxon>
        <taxon>Vertebrata</taxon>
        <taxon>Euteleostomi</taxon>
        <taxon>Lepidosauria</taxon>
        <taxon>Squamata</taxon>
        <taxon>Bifurcata</taxon>
        <taxon>Gekkota</taxon>
        <taxon>Sphaerodactylidae</taxon>
        <taxon>Sphaerodactylus</taxon>
    </lineage>
</organism>
<protein>
    <submittedName>
        <fullName evidence="1">Uncharacterized protein</fullName>
    </submittedName>
</protein>